<dbReference type="OrthoDB" id="3757373at2"/>
<evidence type="ECO:0000313" key="3">
    <source>
        <dbReference type="EMBL" id="ROP33651.1"/>
    </source>
</evidence>
<evidence type="ECO:0000256" key="1">
    <source>
        <dbReference type="SAM" id="MobiDB-lite"/>
    </source>
</evidence>
<organism evidence="3 4">
    <name type="scientific">Couchioplanes caeruleus</name>
    <dbReference type="NCBI Taxonomy" id="56438"/>
    <lineage>
        <taxon>Bacteria</taxon>
        <taxon>Bacillati</taxon>
        <taxon>Actinomycetota</taxon>
        <taxon>Actinomycetes</taxon>
        <taxon>Micromonosporales</taxon>
        <taxon>Micromonosporaceae</taxon>
        <taxon>Couchioplanes</taxon>
    </lineage>
</organism>
<dbReference type="EMBL" id="RJKL01000001">
    <property type="protein sequence ID" value="ROP33651.1"/>
    <property type="molecule type" value="Genomic_DNA"/>
</dbReference>
<evidence type="ECO:0000259" key="2">
    <source>
        <dbReference type="Pfam" id="PF13360"/>
    </source>
</evidence>
<feature type="domain" description="Pyrrolo-quinoline quinone repeat" evidence="2">
    <location>
        <begin position="111"/>
        <end position="182"/>
    </location>
</feature>
<dbReference type="SUPFAM" id="SSF50998">
    <property type="entry name" value="Quinoprotein alcohol dehydrogenase-like"/>
    <property type="match status" value="1"/>
</dbReference>
<dbReference type="PANTHER" id="PTHR34512:SF30">
    <property type="entry name" value="OUTER MEMBRANE PROTEIN ASSEMBLY FACTOR BAMB"/>
    <property type="match status" value="1"/>
</dbReference>
<dbReference type="Gene3D" id="2.130.10.10">
    <property type="entry name" value="YVTN repeat-like/Quinoprotein amine dehydrogenase"/>
    <property type="match status" value="2"/>
</dbReference>
<comment type="caution">
    <text evidence="3">The sequence shown here is derived from an EMBL/GenBank/DDBJ whole genome shotgun (WGS) entry which is preliminary data.</text>
</comment>
<dbReference type="InterPro" id="IPR011047">
    <property type="entry name" value="Quinoprotein_ADH-like_sf"/>
</dbReference>
<name>A0A3N1GTQ8_9ACTN</name>
<accession>A0A3N1GTQ8</accession>
<evidence type="ECO:0000313" key="4">
    <source>
        <dbReference type="Proteomes" id="UP000271683"/>
    </source>
</evidence>
<dbReference type="InterPro" id="IPR015943">
    <property type="entry name" value="WD40/YVTN_repeat-like_dom_sf"/>
</dbReference>
<dbReference type="AlphaFoldDB" id="A0A3N1GTQ8"/>
<dbReference type="InterPro" id="IPR002372">
    <property type="entry name" value="PQQ_rpt_dom"/>
</dbReference>
<gene>
    <name evidence="3" type="ORF">EDD30_6677</name>
</gene>
<dbReference type="PANTHER" id="PTHR34512">
    <property type="entry name" value="CELL SURFACE PROTEIN"/>
    <property type="match status" value="1"/>
</dbReference>
<feature type="domain" description="Pyrrolo-quinoline quinone repeat" evidence="2">
    <location>
        <begin position="190"/>
        <end position="380"/>
    </location>
</feature>
<sequence>MRSLLCARPSGRASGAGDQDELRVPGAVGSGQMVPRFSLVTIQGSSTPGFTLPAMSVIDLGLVADERDSPAEKVRPRLRFGVFRRVLGAAAAALCVLSLTGSALPESHGPRDLWSVAFEGNGNTFTVGPDMVYVQGGPDHKLTAYGARDGAVRWTTTKLGEEALIAVDSGVVLVRAAEETAADNNDSGIREVSGETIATDAVTGRELWRRPGEASAAGGGRVLFIEWNEDHTTIRTMHVIRLNDGTPLWSQPGGGATTWRTGDTLAATDRLATISSRGQVRIRDMTSGRVVATAMVPWVSRDEEGDSSNIVHLDGHTMYVENVKQGEGNMSAYDTETMRRKWRLAERSYGGRFYPCGALLCIDQPEGVSGFDRNTGARLWRISGSPIGTPLSHGGVLVASDDGGSQHSVIDTATGKRLGDTGSGTLVGNPFAREKALYVLTPVFQPRGHMAVNKIEDTGRVVLRGAIGPIDQTTCQNGGELLFCVTPDGRLAVTDVG</sequence>
<proteinExistence type="predicted"/>
<dbReference type="Pfam" id="PF13360">
    <property type="entry name" value="PQQ_2"/>
    <property type="match status" value="2"/>
</dbReference>
<dbReference type="Proteomes" id="UP000271683">
    <property type="component" value="Unassembled WGS sequence"/>
</dbReference>
<reference evidence="3 4" key="1">
    <citation type="submission" date="2018-11" db="EMBL/GenBank/DDBJ databases">
        <title>Sequencing the genomes of 1000 actinobacteria strains.</title>
        <authorList>
            <person name="Klenk H.-P."/>
        </authorList>
    </citation>
    <scope>NUCLEOTIDE SEQUENCE [LARGE SCALE GENOMIC DNA]</scope>
    <source>
        <strain evidence="3 4">DSM 43634</strain>
    </source>
</reference>
<feature type="region of interest" description="Disordered" evidence="1">
    <location>
        <begin position="1"/>
        <end position="24"/>
    </location>
</feature>
<protein>
    <submittedName>
        <fullName evidence="3">Putative pyrroloquinoline-quinone binding quinoprotein</fullName>
    </submittedName>
</protein>